<reference evidence="2" key="1">
    <citation type="submission" date="2015-12" db="EMBL/GenBank/DDBJ databases">
        <title>Complete genome sequence of Lutibacter profundus strain LP1.</title>
        <authorList>
            <person name="Wissuwa J."/>
            <person name="Le Moine Bauer S."/>
            <person name="Stokke R."/>
            <person name="Dahle H."/>
            <person name="Steen I.H."/>
        </authorList>
    </citation>
    <scope>NUCLEOTIDE SEQUENCE [LARGE SCALE GENOMIC DNA]</scope>
    <source>
        <strain evidence="2">LP1</strain>
    </source>
</reference>
<evidence type="ECO:0000313" key="2">
    <source>
        <dbReference type="Proteomes" id="UP000059672"/>
    </source>
</evidence>
<gene>
    <name evidence="1" type="ORF">Lupro_09165</name>
</gene>
<accession>A0A0X8G7G8</accession>
<dbReference type="AlphaFoldDB" id="A0A0X8G7G8"/>
<dbReference type="KEGG" id="lut:Lupro_09165"/>
<evidence type="ECO:0000313" key="1">
    <source>
        <dbReference type="EMBL" id="AMC11421.1"/>
    </source>
</evidence>
<keyword evidence="2" id="KW-1185">Reference proteome</keyword>
<reference evidence="1 2" key="2">
    <citation type="journal article" date="2016" name="Int. J. Syst. Evol. Microbiol.">
        <title>Lutibacter profundi sp. nov., isolated from a deep-sea hydrothermal system on the Arctic Mid-Ocean Ridge and emended description of the genus Lutibacter.</title>
        <authorList>
            <person name="Le Moine Bauer S."/>
            <person name="Roalkvam I."/>
            <person name="Steen I.H."/>
            <person name="Dahle H."/>
        </authorList>
    </citation>
    <scope>NUCLEOTIDE SEQUENCE [LARGE SCALE GENOMIC DNA]</scope>
    <source>
        <strain evidence="1 2">LP1</strain>
    </source>
</reference>
<organism evidence="1 2">
    <name type="scientific">Lutibacter profundi</name>
    <dbReference type="NCBI Taxonomy" id="1622118"/>
    <lineage>
        <taxon>Bacteria</taxon>
        <taxon>Pseudomonadati</taxon>
        <taxon>Bacteroidota</taxon>
        <taxon>Flavobacteriia</taxon>
        <taxon>Flavobacteriales</taxon>
        <taxon>Flavobacteriaceae</taxon>
        <taxon>Lutibacter</taxon>
    </lineage>
</organism>
<proteinExistence type="predicted"/>
<dbReference type="Proteomes" id="UP000059672">
    <property type="component" value="Chromosome"/>
</dbReference>
<dbReference type="EMBL" id="CP013355">
    <property type="protein sequence ID" value="AMC11421.1"/>
    <property type="molecule type" value="Genomic_DNA"/>
</dbReference>
<protein>
    <submittedName>
        <fullName evidence="1">Uncharacterized protein</fullName>
    </submittedName>
</protein>
<name>A0A0X8G7G8_9FLAO</name>
<sequence>MMQKVKSVIKKSLFILIILSNSLIVFSQDKIKGKYSVVDETGYFFTNYYFSEKGTFIYSSGGDLGVSNYGKGHYFIKKDSLFLNYDLTELKENSYHRTKEYYNSKDSIQIKLNIYNFSKKPLHKIQVWSFPNYKSEELDTNGVALFKFKKEKRKDKLEIHLDGEYYAKHVINLNYNINYEIDVFMSKTDNYGFGHSKAYKNDVKKYKIIEFNKESIKLEDKNGIVIWRKEND</sequence>